<dbReference type="AlphaFoldDB" id="A0A9Q8T3L4"/>
<dbReference type="GeneID" id="73348061"/>
<organism evidence="1 2">
    <name type="scientific">Colletotrichum lupini</name>
    <dbReference type="NCBI Taxonomy" id="145971"/>
    <lineage>
        <taxon>Eukaryota</taxon>
        <taxon>Fungi</taxon>
        <taxon>Dikarya</taxon>
        <taxon>Ascomycota</taxon>
        <taxon>Pezizomycotina</taxon>
        <taxon>Sordariomycetes</taxon>
        <taxon>Hypocreomycetidae</taxon>
        <taxon>Glomerellales</taxon>
        <taxon>Glomerellaceae</taxon>
        <taxon>Colletotrichum</taxon>
        <taxon>Colletotrichum acutatum species complex</taxon>
    </lineage>
</organism>
<evidence type="ECO:0000313" key="2">
    <source>
        <dbReference type="Proteomes" id="UP000830671"/>
    </source>
</evidence>
<reference evidence="1" key="1">
    <citation type="journal article" date="2021" name="Mol. Plant Microbe Interact.">
        <title>Complete Genome Sequence of the Plant-Pathogenic Fungus Colletotrichum lupini.</title>
        <authorList>
            <person name="Baroncelli R."/>
            <person name="Pensec F."/>
            <person name="Da Lio D."/>
            <person name="Boufleur T."/>
            <person name="Vicente I."/>
            <person name="Sarrocco S."/>
            <person name="Picot A."/>
            <person name="Baraldi E."/>
            <person name="Sukno S."/>
            <person name="Thon M."/>
            <person name="Le Floch G."/>
        </authorList>
    </citation>
    <scope>NUCLEOTIDE SEQUENCE</scope>
    <source>
        <strain evidence="1">IMI 504893</strain>
    </source>
</reference>
<protein>
    <submittedName>
        <fullName evidence="1">Uncharacterized protein</fullName>
    </submittedName>
</protein>
<evidence type="ECO:0000313" key="1">
    <source>
        <dbReference type="EMBL" id="UQC88594.1"/>
    </source>
</evidence>
<accession>A0A9Q8T3L4</accession>
<dbReference type="Proteomes" id="UP000830671">
    <property type="component" value="Chromosome 7"/>
</dbReference>
<dbReference type="RefSeq" id="XP_049150197.1">
    <property type="nucleotide sequence ID" value="XM_049293051.1"/>
</dbReference>
<sequence length="31" mass="3609">MTTFEASNVINSPQFELLRNLCHVVIIYSRL</sequence>
<name>A0A9Q8T3L4_9PEZI</name>
<gene>
    <name evidence="1" type="ORF">CLUP02_14119</name>
</gene>
<dbReference type="KEGG" id="clup:CLUP02_14119"/>
<proteinExistence type="predicted"/>
<keyword evidence="2" id="KW-1185">Reference proteome</keyword>
<dbReference type="EMBL" id="CP019479">
    <property type="protein sequence ID" value="UQC88594.1"/>
    <property type="molecule type" value="Genomic_DNA"/>
</dbReference>